<dbReference type="InterPro" id="IPR001365">
    <property type="entry name" value="A_deaminase_dom"/>
</dbReference>
<evidence type="ECO:0000256" key="2">
    <source>
        <dbReference type="ARBA" id="ARBA00004613"/>
    </source>
</evidence>
<sequence>MVNLKWIHESFPCYSNRHSSNHGSTSSIPSSPTEYRKAVEALQQEERQLAFDAAARSKASKTEQDAALILEKIREKERESLSGTPDQFLANVDRINSGDLIKVAQNFPKGAHLHCHFNTVLHPSFLVSQARDVKCMFIRSTLSLDSQSDNFKNAAITFSVLQDSTQGADIFSPSYEPLAWMRYSKFLERFPGGRENAEEWLASKMILSLEDAHATDQTIEGVWDLFNRSTQMMKGLFNYESAFRNYIGNAIDSFVAENVMYAEVRPNFYDRYIVSDDGKEQLDHHAWMRIIQEEVAAKITRLDATDKRGSFKGLKVIYCAPRSIKNEDMAWCLNDCISLKKSFPDLICGFDMVGCEGRGNPIRDYITELLHFQRTCAAQNLTIPFIFHAGETLESQGETDNNLYDAILLGSKRIGHGYALPQHPYLMQLCRDRGIALEICPISNEVLHLCASMRGHVLPALLAQSVPCTVSSDNPAYFRSSLSHDFYQTLIHHDSMTLYGWRVLAEWSIEHSCMDSEQKADAFVTWKASWEQFCRWIIKFGPDILNFPSSPGIVDGGRN</sequence>
<dbReference type="STRING" id="1447875.A0A2B7XT08"/>
<evidence type="ECO:0000313" key="12">
    <source>
        <dbReference type="Proteomes" id="UP000223968"/>
    </source>
</evidence>
<dbReference type="FunFam" id="3.20.20.140:FF:000017">
    <property type="entry name" value="Adenosine deaminase 2"/>
    <property type="match status" value="1"/>
</dbReference>
<comment type="similarity">
    <text evidence="3">Belongs to the metallo-dependent hydrolases superfamily. Adenosine and AMP deaminases family. ADGF subfamily.</text>
</comment>
<comment type="catalytic activity">
    <reaction evidence="9">
        <text>adenosine + H2O + H(+) = inosine + NH4(+)</text>
        <dbReference type="Rhea" id="RHEA:24408"/>
        <dbReference type="ChEBI" id="CHEBI:15377"/>
        <dbReference type="ChEBI" id="CHEBI:15378"/>
        <dbReference type="ChEBI" id="CHEBI:16335"/>
        <dbReference type="ChEBI" id="CHEBI:17596"/>
        <dbReference type="ChEBI" id="CHEBI:28938"/>
        <dbReference type="EC" id="3.5.4.4"/>
    </reaction>
</comment>
<dbReference type="Pfam" id="PF00962">
    <property type="entry name" value="A_deaminase"/>
    <property type="match status" value="1"/>
</dbReference>
<proteinExistence type="inferred from homology"/>
<keyword evidence="12" id="KW-1185">Reference proteome</keyword>
<reference evidence="11 12" key="1">
    <citation type="submission" date="2017-10" db="EMBL/GenBank/DDBJ databases">
        <title>Comparative genomics in systemic dimorphic fungi from Ajellomycetaceae.</title>
        <authorList>
            <person name="Munoz J.F."/>
            <person name="Mcewen J.G."/>
            <person name="Clay O.K."/>
            <person name="Cuomo C.A."/>
        </authorList>
    </citation>
    <scope>NUCLEOTIDE SEQUENCE [LARGE SCALE GENOMIC DNA]</scope>
    <source>
        <strain evidence="11 12">UAMH5409</strain>
    </source>
</reference>
<keyword evidence="6" id="KW-0479">Metal-binding</keyword>
<dbReference type="GO" id="GO:0004000">
    <property type="term" value="F:adenosine deaminase activity"/>
    <property type="evidence" value="ECO:0007669"/>
    <property type="project" value="TreeGrafter"/>
</dbReference>
<evidence type="ECO:0000256" key="3">
    <source>
        <dbReference type="ARBA" id="ARBA00006083"/>
    </source>
</evidence>
<comment type="caution">
    <text evidence="11">The sequence shown here is derived from an EMBL/GenBank/DDBJ whole genome shotgun (WGS) entry which is preliminary data.</text>
</comment>
<dbReference type="PANTHER" id="PTHR11409:SF37">
    <property type="entry name" value="ADENOSINE DEAMINASE DOMAIN-CONTAINING PROTEIN"/>
    <property type="match status" value="1"/>
</dbReference>
<dbReference type="Gene3D" id="3.20.20.140">
    <property type="entry name" value="Metal-dependent hydrolases"/>
    <property type="match status" value="1"/>
</dbReference>
<accession>A0A2B7XT08</accession>
<keyword evidence="8" id="KW-0378">Hydrolase</keyword>
<keyword evidence="5" id="KW-0964">Secreted</keyword>
<dbReference type="OrthoDB" id="7202371at2759"/>
<dbReference type="Proteomes" id="UP000223968">
    <property type="component" value="Unassembled WGS sequence"/>
</dbReference>
<evidence type="ECO:0000256" key="7">
    <source>
        <dbReference type="ARBA" id="ARBA00022729"/>
    </source>
</evidence>
<gene>
    <name evidence="11" type="ORF">AJ79_04593</name>
</gene>
<dbReference type="PANTHER" id="PTHR11409">
    <property type="entry name" value="ADENOSINE DEAMINASE"/>
    <property type="match status" value="1"/>
</dbReference>
<dbReference type="GO" id="GO:0005576">
    <property type="term" value="C:extracellular region"/>
    <property type="evidence" value="ECO:0007669"/>
    <property type="project" value="UniProtKB-SubCell"/>
</dbReference>
<dbReference type="GO" id="GO:0006154">
    <property type="term" value="P:adenosine catabolic process"/>
    <property type="evidence" value="ECO:0007669"/>
    <property type="project" value="TreeGrafter"/>
</dbReference>
<protein>
    <recommendedName>
        <fullName evidence="4">adenosine deaminase</fullName>
        <ecNumber evidence="4">3.5.4.4</ecNumber>
    </recommendedName>
</protein>
<dbReference type="GO" id="GO:0046103">
    <property type="term" value="P:inosine biosynthetic process"/>
    <property type="evidence" value="ECO:0007669"/>
    <property type="project" value="TreeGrafter"/>
</dbReference>
<feature type="domain" description="Adenosine deaminase" evidence="10">
    <location>
        <begin position="222"/>
        <end position="520"/>
    </location>
</feature>
<dbReference type="InterPro" id="IPR006330">
    <property type="entry name" value="Ado/ade_deaminase"/>
</dbReference>
<evidence type="ECO:0000256" key="4">
    <source>
        <dbReference type="ARBA" id="ARBA00012784"/>
    </source>
</evidence>
<dbReference type="EMBL" id="PDNB01000066">
    <property type="protein sequence ID" value="PGH11901.1"/>
    <property type="molecule type" value="Genomic_DNA"/>
</dbReference>
<organism evidence="11 12">
    <name type="scientific">Helicocarpus griseus UAMH5409</name>
    <dbReference type="NCBI Taxonomy" id="1447875"/>
    <lineage>
        <taxon>Eukaryota</taxon>
        <taxon>Fungi</taxon>
        <taxon>Dikarya</taxon>
        <taxon>Ascomycota</taxon>
        <taxon>Pezizomycotina</taxon>
        <taxon>Eurotiomycetes</taxon>
        <taxon>Eurotiomycetidae</taxon>
        <taxon>Onygenales</taxon>
        <taxon>Ajellomycetaceae</taxon>
        <taxon>Helicocarpus</taxon>
    </lineage>
</organism>
<comment type="subcellular location">
    <subcellularLocation>
        <location evidence="2">Secreted</location>
    </subcellularLocation>
</comment>
<evidence type="ECO:0000256" key="8">
    <source>
        <dbReference type="ARBA" id="ARBA00022801"/>
    </source>
</evidence>
<dbReference type="AlphaFoldDB" id="A0A2B7XT08"/>
<dbReference type="InterPro" id="IPR032466">
    <property type="entry name" value="Metal_Hydrolase"/>
</dbReference>
<comment type="cofactor">
    <cofactor evidence="1">
        <name>Zn(2+)</name>
        <dbReference type="ChEBI" id="CHEBI:29105"/>
    </cofactor>
</comment>
<dbReference type="EC" id="3.5.4.4" evidence="4"/>
<evidence type="ECO:0000256" key="9">
    <source>
        <dbReference type="ARBA" id="ARBA00047764"/>
    </source>
</evidence>
<keyword evidence="7" id="KW-0732">Signal</keyword>
<name>A0A2B7XT08_9EURO</name>
<dbReference type="SUPFAM" id="SSF51556">
    <property type="entry name" value="Metallo-dependent hydrolases"/>
    <property type="match status" value="1"/>
</dbReference>
<evidence type="ECO:0000313" key="11">
    <source>
        <dbReference type="EMBL" id="PGH11901.1"/>
    </source>
</evidence>
<evidence type="ECO:0000256" key="6">
    <source>
        <dbReference type="ARBA" id="ARBA00022723"/>
    </source>
</evidence>
<evidence type="ECO:0000259" key="10">
    <source>
        <dbReference type="Pfam" id="PF00962"/>
    </source>
</evidence>
<evidence type="ECO:0000256" key="5">
    <source>
        <dbReference type="ARBA" id="ARBA00022525"/>
    </source>
</evidence>
<evidence type="ECO:0000256" key="1">
    <source>
        <dbReference type="ARBA" id="ARBA00001947"/>
    </source>
</evidence>
<dbReference type="GO" id="GO:0046872">
    <property type="term" value="F:metal ion binding"/>
    <property type="evidence" value="ECO:0007669"/>
    <property type="project" value="UniProtKB-KW"/>
</dbReference>